<evidence type="ECO:0000256" key="1">
    <source>
        <dbReference type="ARBA" id="ARBA00022737"/>
    </source>
</evidence>
<evidence type="ECO:0000256" key="2">
    <source>
        <dbReference type="PROSITE-ProRule" id="PRU00235"/>
    </source>
</evidence>
<dbReference type="PROSITE" id="PS50012">
    <property type="entry name" value="RCC1_3"/>
    <property type="match status" value="3"/>
</dbReference>
<keyword evidence="1" id="KW-0677">Repeat</keyword>
<dbReference type="Pfam" id="PF13540">
    <property type="entry name" value="RCC1_2"/>
    <property type="match status" value="1"/>
</dbReference>
<gene>
    <name evidence="3" type="ORF">AKO1_003751</name>
</gene>
<dbReference type="AlphaFoldDB" id="A0AAW2Z5C7"/>
<evidence type="ECO:0000313" key="3">
    <source>
        <dbReference type="EMBL" id="KAL0485043.1"/>
    </source>
</evidence>
<sequence>MTKVLLWGASIHKDERGTKIIEPKIIKGYSGVCVQACIGGNYVLVLNELGEVFSMGSGSGGRLGHGSTEDYKQFKKIGFGNSIIVSISAGDWNASAVDSLGNVYIWGKFGQDVLAPIKVEISELAVRSESGHQYTAILTDRDHLYFFGSNTDGKCGKKPSSTVEPYEFSLVELYPDEDDTFCDVSCGYHHTLVCSKKTGRVYSFGNNIDGQCGNGKKKTKSAPPSAVVLPEVQLLDQRITLILLLYLLMEKCLRGDAQLQKGSGYKHKLGNGSDKDELTPIKVDFFGNEIKAQKFVSGGIHSQVLDVNNNLYSFGCGSDGRLGHPEGEGHRYLYKEGVPKLIESIKGSVLHVDSGYYHVIAVCK</sequence>
<organism evidence="3 4">
    <name type="scientific">Acrasis kona</name>
    <dbReference type="NCBI Taxonomy" id="1008807"/>
    <lineage>
        <taxon>Eukaryota</taxon>
        <taxon>Discoba</taxon>
        <taxon>Heterolobosea</taxon>
        <taxon>Tetramitia</taxon>
        <taxon>Eutetramitia</taxon>
        <taxon>Acrasidae</taxon>
        <taxon>Acrasis</taxon>
    </lineage>
</organism>
<keyword evidence="4" id="KW-1185">Reference proteome</keyword>
<dbReference type="InterPro" id="IPR051210">
    <property type="entry name" value="Ub_ligase/GEF_domain"/>
</dbReference>
<dbReference type="Gene3D" id="2.130.10.30">
    <property type="entry name" value="Regulator of chromosome condensation 1/beta-lactamase-inhibitor protein II"/>
    <property type="match status" value="2"/>
</dbReference>
<feature type="repeat" description="RCC1" evidence="2">
    <location>
        <begin position="309"/>
        <end position="364"/>
    </location>
</feature>
<dbReference type="SUPFAM" id="SSF50985">
    <property type="entry name" value="RCC1/BLIP-II"/>
    <property type="match status" value="2"/>
</dbReference>
<accession>A0AAW2Z5C7</accession>
<dbReference type="InterPro" id="IPR009091">
    <property type="entry name" value="RCC1/BLIP-II"/>
</dbReference>
<feature type="repeat" description="RCC1" evidence="2">
    <location>
        <begin position="50"/>
        <end position="100"/>
    </location>
</feature>
<dbReference type="Proteomes" id="UP001431209">
    <property type="component" value="Unassembled WGS sequence"/>
</dbReference>
<name>A0AAW2Z5C7_9EUKA</name>
<feature type="repeat" description="RCC1" evidence="2">
    <location>
        <begin position="142"/>
        <end position="197"/>
    </location>
</feature>
<dbReference type="EMBL" id="JAOPGA020001101">
    <property type="protein sequence ID" value="KAL0485043.1"/>
    <property type="molecule type" value="Genomic_DNA"/>
</dbReference>
<protein>
    <submittedName>
        <fullName evidence="3">E3 ubiquitin-protein ligase HERC</fullName>
    </submittedName>
</protein>
<dbReference type="PANTHER" id="PTHR22870">
    <property type="entry name" value="REGULATOR OF CHROMOSOME CONDENSATION"/>
    <property type="match status" value="1"/>
</dbReference>
<evidence type="ECO:0000313" key="4">
    <source>
        <dbReference type="Proteomes" id="UP001431209"/>
    </source>
</evidence>
<reference evidence="3 4" key="1">
    <citation type="submission" date="2024-03" db="EMBL/GenBank/DDBJ databases">
        <title>The Acrasis kona genome and developmental transcriptomes reveal deep origins of eukaryotic multicellular pathways.</title>
        <authorList>
            <person name="Sheikh S."/>
            <person name="Fu C.-J."/>
            <person name="Brown M.W."/>
            <person name="Baldauf S.L."/>
        </authorList>
    </citation>
    <scope>NUCLEOTIDE SEQUENCE [LARGE SCALE GENOMIC DNA]</scope>
    <source>
        <strain evidence="3 4">ATCC MYA-3509</strain>
    </source>
</reference>
<comment type="caution">
    <text evidence="3">The sequence shown here is derived from an EMBL/GenBank/DDBJ whole genome shotgun (WGS) entry which is preliminary data.</text>
</comment>
<dbReference type="InterPro" id="IPR000408">
    <property type="entry name" value="Reg_chr_condens"/>
</dbReference>
<dbReference type="PANTHER" id="PTHR22870:SF408">
    <property type="entry name" value="OS09G0560450 PROTEIN"/>
    <property type="match status" value="1"/>
</dbReference>
<dbReference type="Pfam" id="PF00415">
    <property type="entry name" value="RCC1"/>
    <property type="match status" value="2"/>
</dbReference>
<proteinExistence type="predicted"/>